<evidence type="ECO:0000313" key="3">
    <source>
        <dbReference type="Proteomes" id="UP001569428"/>
    </source>
</evidence>
<keyword evidence="1" id="KW-1133">Transmembrane helix</keyword>
<keyword evidence="3" id="KW-1185">Reference proteome</keyword>
<keyword evidence="1" id="KW-0812">Transmembrane</keyword>
<feature type="transmembrane region" description="Helical" evidence="1">
    <location>
        <begin position="109"/>
        <end position="126"/>
    </location>
</feature>
<gene>
    <name evidence="2" type="ORF">ACCI49_15855</name>
</gene>
<dbReference type="Pfam" id="PF06496">
    <property type="entry name" value="DUF1097"/>
    <property type="match status" value="1"/>
</dbReference>
<proteinExistence type="predicted"/>
<dbReference type="InterPro" id="IPR009476">
    <property type="entry name" value="DUF1097"/>
</dbReference>
<sequence length="165" mass="17323">MSSLIQALNLKHSRDTFIAATIASAAAFTCLATNLPPWAMFVGWIVFFTRPTSISNTLTSSICVTLGILLGVIASVINSVLLPVIGKAAFVATVFIVAFIVVSLRGKPIIGNIAAWFLGLITFFAAHAETTYIGIASLIAPVLLGISSGHLCTYLQSLPGKNKAD</sequence>
<accession>A0ABV4P3R5</accession>
<organism evidence="2 3">
    <name type="scientific">Microbulbifer epialgicus</name>
    <dbReference type="NCBI Taxonomy" id="393907"/>
    <lineage>
        <taxon>Bacteria</taxon>
        <taxon>Pseudomonadati</taxon>
        <taxon>Pseudomonadota</taxon>
        <taxon>Gammaproteobacteria</taxon>
        <taxon>Cellvibrionales</taxon>
        <taxon>Microbulbiferaceae</taxon>
        <taxon>Microbulbifer</taxon>
    </lineage>
</organism>
<evidence type="ECO:0000313" key="2">
    <source>
        <dbReference type="EMBL" id="MFA0812388.1"/>
    </source>
</evidence>
<feature type="transmembrane region" description="Helical" evidence="1">
    <location>
        <begin position="58"/>
        <end position="78"/>
    </location>
</feature>
<feature type="transmembrane region" description="Helical" evidence="1">
    <location>
        <begin position="84"/>
        <end position="102"/>
    </location>
</feature>
<dbReference type="EMBL" id="JBGMEK010000039">
    <property type="protein sequence ID" value="MFA0812388.1"/>
    <property type="molecule type" value="Genomic_DNA"/>
</dbReference>
<keyword evidence="1" id="KW-0472">Membrane</keyword>
<name>A0ABV4P3R5_9GAMM</name>
<feature type="transmembrane region" description="Helical" evidence="1">
    <location>
        <begin position="132"/>
        <end position="155"/>
    </location>
</feature>
<reference evidence="2 3" key="1">
    <citation type="submission" date="2024-08" db="EMBL/GenBank/DDBJ databases">
        <authorList>
            <person name="Ishaq N."/>
        </authorList>
    </citation>
    <scope>NUCLEOTIDE SEQUENCE [LARGE SCALE GENOMIC DNA]</scope>
    <source>
        <strain evidence="2 3">DSM 18651</strain>
    </source>
</reference>
<evidence type="ECO:0000256" key="1">
    <source>
        <dbReference type="SAM" id="Phobius"/>
    </source>
</evidence>
<feature type="transmembrane region" description="Helical" evidence="1">
    <location>
        <begin position="17"/>
        <end position="46"/>
    </location>
</feature>
<comment type="caution">
    <text evidence="2">The sequence shown here is derived from an EMBL/GenBank/DDBJ whole genome shotgun (WGS) entry which is preliminary data.</text>
</comment>
<dbReference type="Proteomes" id="UP001569428">
    <property type="component" value="Unassembled WGS sequence"/>
</dbReference>
<protein>
    <submittedName>
        <fullName evidence="2">DUF1097 domain-containing protein</fullName>
    </submittedName>
</protein>
<dbReference type="RefSeq" id="WP_371840053.1">
    <property type="nucleotide sequence ID" value="NZ_JBGMEK010000039.1"/>
</dbReference>